<dbReference type="InterPro" id="IPR008948">
    <property type="entry name" value="L-Aspartase-like"/>
</dbReference>
<dbReference type="GO" id="GO:0044208">
    <property type="term" value="P:'de novo' AMP biosynthetic process"/>
    <property type="evidence" value="ECO:0007669"/>
    <property type="project" value="UniProtKB-UniPathway"/>
</dbReference>
<dbReference type="SUPFAM" id="SSF48557">
    <property type="entry name" value="L-aspartase-like"/>
    <property type="match status" value="1"/>
</dbReference>
<dbReference type="InterPro" id="IPR024083">
    <property type="entry name" value="Fumarase/histidase_N"/>
</dbReference>
<evidence type="ECO:0000256" key="9">
    <source>
        <dbReference type="ARBA" id="ARBA00025012"/>
    </source>
</evidence>
<organism evidence="16 17">
    <name type="scientific">Duganella rivi</name>
    <dbReference type="NCBI Taxonomy" id="2666083"/>
    <lineage>
        <taxon>Bacteria</taxon>
        <taxon>Pseudomonadati</taxon>
        <taxon>Pseudomonadota</taxon>
        <taxon>Betaproteobacteria</taxon>
        <taxon>Burkholderiales</taxon>
        <taxon>Oxalobacteraceae</taxon>
        <taxon>Telluria group</taxon>
        <taxon>Duganella</taxon>
    </lineage>
</organism>
<dbReference type="Pfam" id="PF08328">
    <property type="entry name" value="ASL_C"/>
    <property type="match status" value="1"/>
</dbReference>
<keyword evidence="17" id="KW-1185">Reference proteome</keyword>
<proteinExistence type="inferred from homology"/>
<dbReference type="InterPro" id="IPR020557">
    <property type="entry name" value="Fumarate_lyase_CS"/>
</dbReference>
<evidence type="ECO:0000256" key="4">
    <source>
        <dbReference type="ARBA" id="ARBA00012339"/>
    </source>
</evidence>
<evidence type="ECO:0000256" key="3">
    <source>
        <dbReference type="ARBA" id="ARBA00008273"/>
    </source>
</evidence>
<dbReference type="PANTHER" id="PTHR43411">
    <property type="entry name" value="ADENYLOSUCCINATE LYASE"/>
    <property type="match status" value="1"/>
</dbReference>
<dbReference type="PROSITE" id="PS00163">
    <property type="entry name" value="FUMARATE_LYASES"/>
    <property type="match status" value="1"/>
</dbReference>
<dbReference type="InterPro" id="IPR000362">
    <property type="entry name" value="Fumarate_lyase_fam"/>
</dbReference>
<evidence type="ECO:0000256" key="7">
    <source>
        <dbReference type="ARBA" id="ARBA00023239"/>
    </source>
</evidence>
<dbReference type="AlphaFoldDB" id="A0A7X4KE57"/>
<evidence type="ECO:0000256" key="13">
    <source>
        <dbReference type="RuleBase" id="RU361172"/>
    </source>
</evidence>
<dbReference type="Gene3D" id="1.10.40.30">
    <property type="entry name" value="Fumarase/aspartase (C-terminal domain)"/>
    <property type="match status" value="1"/>
</dbReference>
<dbReference type="UniPathway" id="UPA00075">
    <property type="reaction ID" value="UER00336"/>
</dbReference>
<evidence type="ECO:0000256" key="11">
    <source>
        <dbReference type="ARBA" id="ARBA00049115"/>
    </source>
</evidence>
<sequence length="458" mass="50677">MTTTPYSTLSALSPLDGRYAGKTDLLRPILSESGFMHHRVKVEISWLQALSLAGFDEIKPFSAAGNALLDKIANEFTEKDAARIKEIEAVTNHDVKAVEYWLKEQVKDVPELVAASEFIHFACTSEDINNTSHGMMLKAARDNVMLPSLRNVIAKLTEIAHANAELPMLSRTHGQTASPTTLGKEMANVVARLQRAIKRIEQVEILGKMNGAVGNYNAHLSAYPSFDWPAFSKNVIEQRLGLVFNPYTIQIEPHDYMAELFDAFARANTILLDLNRDIWSYVSLGYFKQKLKAGEIGSSTMPHKVNPIDFENSEGNLGLANAVLKHLSEKLPVSRLQRDLTDSTVLRNIGVGLGYALLAYDSCLRGLNKLEVNPARLEADLDANWEVLAEPVQTVMRRYGIENPYEQLKELTRGKGISKVALQEFINDLAVPQEAKDLMLAMTPANYTGIAAALAKAI</sequence>
<dbReference type="InterPro" id="IPR047136">
    <property type="entry name" value="PurB_bact"/>
</dbReference>
<evidence type="ECO:0000256" key="5">
    <source>
        <dbReference type="ARBA" id="ARBA00017058"/>
    </source>
</evidence>
<dbReference type="Gene3D" id="1.20.200.10">
    <property type="entry name" value="Fumarase/aspartase (Central domain)"/>
    <property type="match status" value="1"/>
</dbReference>
<dbReference type="GO" id="GO:0005829">
    <property type="term" value="C:cytosol"/>
    <property type="evidence" value="ECO:0007669"/>
    <property type="project" value="TreeGrafter"/>
</dbReference>
<dbReference type="EMBL" id="WWCK01000007">
    <property type="protein sequence ID" value="MYM69742.1"/>
    <property type="molecule type" value="Genomic_DNA"/>
</dbReference>
<comment type="pathway">
    <text evidence="2 13">Purine metabolism; AMP biosynthesis via de novo pathway; AMP from IMP: step 2/2.</text>
</comment>
<dbReference type="InterPro" id="IPR022761">
    <property type="entry name" value="Fumarate_lyase_N"/>
</dbReference>
<comment type="pathway">
    <text evidence="1 13">Purine metabolism; IMP biosynthesis via de novo pathway; 5-amino-1-(5-phospho-D-ribosyl)imidazole-4-carboxamide from 5-amino-1-(5-phospho-D-ribosyl)imidazole-4-carboxylate: step 2/2.</text>
</comment>
<keyword evidence="7 13" id="KW-0456">Lyase</keyword>
<evidence type="ECO:0000259" key="15">
    <source>
        <dbReference type="Pfam" id="PF08328"/>
    </source>
</evidence>
<dbReference type="NCBIfam" id="NF006764">
    <property type="entry name" value="PRK09285.1"/>
    <property type="match status" value="1"/>
</dbReference>
<comment type="caution">
    <text evidence="16">The sequence shown here is derived from an EMBL/GenBank/DDBJ whole genome shotgun (WGS) entry which is preliminary data.</text>
</comment>
<dbReference type="PANTHER" id="PTHR43411:SF1">
    <property type="entry name" value="ADENYLOSUCCINATE LYASE"/>
    <property type="match status" value="1"/>
</dbReference>
<evidence type="ECO:0000256" key="2">
    <source>
        <dbReference type="ARBA" id="ARBA00004734"/>
    </source>
</evidence>
<keyword evidence="6 13" id="KW-0658">Purine biosynthesis</keyword>
<dbReference type="EC" id="4.3.2.2" evidence="4 12"/>
<dbReference type="GO" id="GO:0006189">
    <property type="term" value="P:'de novo' IMP biosynthetic process"/>
    <property type="evidence" value="ECO:0007669"/>
    <property type="project" value="UniProtKB-UniPathway"/>
</dbReference>
<evidence type="ECO:0000259" key="14">
    <source>
        <dbReference type="Pfam" id="PF00206"/>
    </source>
</evidence>
<dbReference type="Pfam" id="PF00206">
    <property type="entry name" value="Lyase_1"/>
    <property type="match status" value="1"/>
</dbReference>
<reference evidence="16 17" key="1">
    <citation type="submission" date="2019-12" db="EMBL/GenBank/DDBJ databases">
        <title>Novel species isolated from a subtropical stream in China.</title>
        <authorList>
            <person name="Lu H."/>
        </authorList>
    </citation>
    <scope>NUCLEOTIDE SEQUENCE [LARGE SCALE GENOMIC DNA]</scope>
    <source>
        <strain evidence="16 17">FT55W</strain>
    </source>
</reference>
<feature type="domain" description="Fumarate lyase N-terminal" evidence="14">
    <location>
        <begin position="17"/>
        <end position="315"/>
    </location>
</feature>
<dbReference type="FunFam" id="1.20.200.10:FF:000004">
    <property type="entry name" value="Adenylosuccinate lyase"/>
    <property type="match status" value="1"/>
</dbReference>
<evidence type="ECO:0000256" key="12">
    <source>
        <dbReference type="NCBIfam" id="TIGR00928"/>
    </source>
</evidence>
<comment type="catalytic activity">
    <reaction evidence="8">
        <text>(2S)-2-[5-amino-1-(5-phospho-beta-D-ribosyl)imidazole-4-carboxamido]succinate = 5-amino-1-(5-phospho-beta-D-ribosyl)imidazole-4-carboxamide + fumarate</text>
        <dbReference type="Rhea" id="RHEA:23920"/>
        <dbReference type="ChEBI" id="CHEBI:29806"/>
        <dbReference type="ChEBI" id="CHEBI:58443"/>
        <dbReference type="ChEBI" id="CHEBI:58475"/>
        <dbReference type="EC" id="4.3.2.2"/>
    </reaction>
    <physiologicalReaction direction="left-to-right" evidence="8">
        <dbReference type="Rhea" id="RHEA:23921"/>
    </physiologicalReaction>
</comment>
<dbReference type="CDD" id="cd01598">
    <property type="entry name" value="PurB"/>
    <property type="match status" value="1"/>
</dbReference>
<dbReference type="NCBIfam" id="TIGR00928">
    <property type="entry name" value="purB"/>
    <property type="match status" value="1"/>
</dbReference>
<gene>
    <name evidence="16" type="primary">purB</name>
    <name evidence="16" type="ORF">GTP45_23275</name>
</gene>
<evidence type="ECO:0000313" key="17">
    <source>
        <dbReference type="Proteomes" id="UP000450012"/>
    </source>
</evidence>
<name>A0A7X4KE57_9BURK</name>
<dbReference type="InterPro" id="IPR013539">
    <property type="entry name" value="PurB_C"/>
</dbReference>
<evidence type="ECO:0000256" key="6">
    <source>
        <dbReference type="ARBA" id="ARBA00022755"/>
    </source>
</evidence>
<feature type="domain" description="Adenylosuccinate lyase PurB C-terminal" evidence="15">
    <location>
        <begin position="334"/>
        <end position="448"/>
    </location>
</feature>
<dbReference type="Proteomes" id="UP000450012">
    <property type="component" value="Unassembled WGS sequence"/>
</dbReference>
<dbReference type="UniPathway" id="UPA00074">
    <property type="reaction ID" value="UER00132"/>
</dbReference>
<dbReference type="GO" id="GO:0004018">
    <property type="term" value="F:N6-(1,2-dicarboxyethyl)AMP AMP-lyase (fumarate-forming) activity"/>
    <property type="evidence" value="ECO:0007669"/>
    <property type="project" value="UniProtKB-UniRule"/>
</dbReference>
<dbReference type="RefSeq" id="WP_161016255.1">
    <property type="nucleotide sequence ID" value="NZ_WWCK01000007.1"/>
</dbReference>
<evidence type="ECO:0000313" key="16">
    <source>
        <dbReference type="EMBL" id="MYM69742.1"/>
    </source>
</evidence>
<comment type="similarity">
    <text evidence="3 13">Belongs to the lyase 1 family. Adenylosuccinate lyase subfamily.</text>
</comment>
<dbReference type="Gene3D" id="1.10.275.10">
    <property type="entry name" value="Fumarase/aspartase (N-terminal domain)"/>
    <property type="match status" value="1"/>
</dbReference>
<protein>
    <recommendedName>
        <fullName evidence="5 12">Adenylosuccinate lyase</fullName>
        <shortName evidence="13">ASL</shortName>
        <ecNumber evidence="4 12">4.3.2.2</ecNumber>
    </recommendedName>
    <alternativeName>
        <fullName evidence="10 13">Adenylosuccinase</fullName>
    </alternativeName>
</protein>
<dbReference type="PRINTS" id="PR00149">
    <property type="entry name" value="FUMRATELYASE"/>
</dbReference>
<evidence type="ECO:0000256" key="8">
    <source>
        <dbReference type="ARBA" id="ARBA00024477"/>
    </source>
</evidence>
<comment type="catalytic activity">
    <reaction evidence="11">
        <text>N(6)-(1,2-dicarboxyethyl)-AMP = fumarate + AMP</text>
        <dbReference type="Rhea" id="RHEA:16853"/>
        <dbReference type="ChEBI" id="CHEBI:29806"/>
        <dbReference type="ChEBI" id="CHEBI:57567"/>
        <dbReference type="ChEBI" id="CHEBI:456215"/>
        <dbReference type="EC" id="4.3.2.2"/>
    </reaction>
    <physiologicalReaction direction="left-to-right" evidence="11">
        <dbReference type="Rhea" id="RHEA:16854"/>
    </physiologicalReaction>
</comment>
<comment type="function">
    <text evidence="9">Catalyzes two reactions in de novo purine nucleotide biosynthesis. Catalyzes the breakdown of 5-aminoimidazole- (N-succinylocarboxamide) ribotide (SAICAR or 2-[5-amino-1-(5-phospho-beta-D-ribosyl)imidazole-4-carboxamido]succinate) to 5-aminoimidazole-4-carboxamide ribotide (AICAR or 5-amino-1-(5-phospho-beta-D-ribosyl)imidazole-4-carboxamide) and fumarate, and of adenylosuccinate (ADS or N(6)-(1,2-dicarboxyethyl)-AMP) to adenosine monophosphate (AMP) and fumarate.</text>
</comment>
<evidence type="ECO:0000256" key="1">
    <source>
        <dbReference type="ARBA" id="ARBA00004706"/>
    </source>
</evidence>
<dbReference type="InterPro" id="IPR004769">
    <property type="entry name" value="Pur_lyase"/>
</dbReference>
<evidence type="ECO:0000256" key="10">
    <source>
        <dbReference type="ARBA" id="ARBA00030717"/>
    </source>
</evidence>
<accession>A0A7X4KE57</accession>